<organism evidence="1 2">
    <name type="scientific">Rhodanobacter glycinis</name>
    <dbReference type="NCBI Taxonomy" id="582702"/>
    <lineage>
        <taxon>Bacteria</taxon>
        <taxon>Pseudomonadati</taxon>
        <taxon>Pseudomonadota</taxon>
        <taxon>Gammaproteobacteria</taxon>
        <taxon>Lysobacterales</taxon>
        <taxon>Rhodanobacteraceae</taxon>
        <taxon>Rhodanobacter</taxon>
    </lineage>
</organism>
<proteinExistence type="predicted"/>
<keyword evidence="2" id="KW-1185">Reference proteome</keyword>
<gene>
    <name evidence="1" type="ORF">EAH88_16990</name>
</gene>
<evidence type="ECO:0000313" key="1">
    <source>
        <dbReference type="EMBL" id="TPG05079.1"/>
    </source>
</evidence>
<dbReference type="RefSeq" id="WP_140655115.1">
    <property type="nucleotide sequence ID" value="NZ_RCZO01000011.1"/>
</dbReference>
<evidence type="ECO:0008006" key="3">
    <source>
        <dbReference type="Google" id="ProtNLM"/>
    </source>
</evidence>
<sequence>MRPTSSHLLLCCCLLLGVGWGLPARADVLLTAKSIDVPGVRLQTVTVRLGVDAAGGLGLQLHAGQADVPAMGWRRLGLTLDGNLQRDDRLRWVFDGDVRLAGAPGGALSDAHVNILLSESANTLLVDILQGKAHVSTALPLDQPTHAQIRLDNLPAGWLQGLLGTVWSGRPTSGRLDAELALDLRDPGIQSSGRFTLNGVGFDTPTGTLAGQGLNGTGRFSLDTTDGPARMDLDAALRGGELLLGPLYARLPDHPVQLGLRASAQGGAFEVSRLRLNDADALQLDGALAFDAKGELKTLKLDRLHASFPAAYQRYGQAWLSTLGLRDMRIAGQLNGSLDLRTDGPHSFAFTTDGLNVADAAGRLAIEDLHGGLDWAIQGDRPATTLGWRNLQFYRVPNGVAQSQWRSHDGTLSLQQPLLVPVLKGQLRIGELDWRPAAAKGQRLSTSMVLTGVDMAAFSQAMGWPAFPGTLGGAIPSLRWVDDRFELQGGLSANLFGGFVDITRLSLQQPFGPNPVLNGDIALKQLDLAAITSVFDFGNITGRLDGSVDDLRLVDWSPVAFKASLLAGSGGRISQRAVNNLTAVGGGGIAAGLQGAVLKLFKTFGYKRIGLNCTLQGAVCQMSGLESGDDGYTIVEGSGLPRLQVIGHQTQVDWPTLVQRLREAINGAAPQIR</sequence>
<protein>
    <recommendedName>
        <fullName evidence="3">Dicarboxylate transport</fullName>
    </recommendedName>
</protein>
<comment type="caution">
    <text evidence="1">The sequence shown here is derived from an EMBL/GenBank/DDBJ whole genome shotgun (WGS) entry which is preliminary data.</text>
</comment>
<evidence type="ECO:0000313" key="2">
    <source>
        <dbReference type="Proteomes" id="UP000319486"/>
    </source>
</evidence>
<dbReference type="EMBL" id="RCZO01000011">
    <property type="protein sequence ID" value="TPG05079.1"/>
    <property type="molecule type" value="Genomic_DNA"/>
</dbReference>
<dbReference type="AlphaFoldDB" id="A0A502BYY7"/>
<accession>A0A502BYY7</accession>
<dbReference type="Proteomes" id="UP000319486">
    <property type="component" value="Unassembled WGS sequence"/>
</dbReference>
<reference evidence="1 2" key="1">
    <citation type="journal article" date="2019" name="Environ. Microbiol.">
        <title>Species interactions and distinct microbial communities in high Arctic permafrost affected cryosols are associated with the CH4 and CO2 gas fluxes.</title>
        <authorList>
            <person name="Altshuler I."/>
            <person name="Hamel J."/>
            <person name="Turney S."/>
            <person name="Magnuson E."/>
            <person name="Levesque R."/>
            <person name="Greer C."/>
            <person name="Whyte L.G."/>
        </authorList>
    </citation>
    <scope>NUCLEOTIDE SEQUENCE [LARGE SCALE GENOMIC DNA]</scope>
    <source>
        <strain evidence="1 2">S13Y</strain>
    </source>
</reference>
<name>A0A502BYY7_9GAMM</name>